<dbReference type="AlphaFoldDB" id="A0A0G4NAA8"/>
<feature type="compositionally biased region" description="Basic and acidic residues" evidence="1">
    <location>
        <begin position="19"/>
        <end position="37"/>
    </location>
</feature>
<proteinExistence type="predicted"/>
<evidence type="ECO:0000313" key="2">
    <source>
        <dbReference type="EMBL" id="CRK43561.1"/>
    </source>
</evidence>
<evidence type="ECO:0000256" key="1">
    <source>
        <dbReference type="SAM" id="MobiDB-lite"/>
    </source>
</evidence>
<sequence>MGGQSPRGSLARGKSRSRLAQDNRHSDSGFGKNTREKDLRSVNSLDACSEATISAWAVGRAWCEKRLRGLTMRSSPNCTSSHPSKVPAAHNRCDVPLLRRFIVGQAPP</sequence>
<dbReference type="EMBL" id="CVQI01033384">
    <property type="protein sequence ID" value="CRK43561.1"/>
    <property type="molecule type" value="Genomic_DNA"/>
</dbReference>
<evidence type="ECO:0000313" key="3">
    <source>
        <dbReference type="Proteomes" id="UP000045706"/>
    </source>
</evidence>
<reference evidence="3" key="1">
    <citation type="submission" date="2015-05" db="EMBL/GenBank/DDBJ databases">
        <authorList>
            <person name="Fogelqvist Johan"/>
        </authorList>
    </citation>
    <scope>NUCLEOTIDE SEQUENCE [LARGE SCALE GENOMIC DNA]</scope>
</reference>
<accession>A0A0G4NAA8</accession>
<gene>
    <name evidence="2" type="ORF">BN1723_005737</name>
</gene>
<name>A0A0G4NAA8_VERLO</name>
<dbReference type="Proteomes" id="UP000045706">
    <property type="component" value="Unassembled WGS sequence"/>
</dbReference>
<feature type="region of interest" description="Disordered" evidence="1">
    <location>
        <begin position="1"/>
        <end position="37"/>
    </location>
</feature>
<protein>
    <submittedName>
        <fullName evidence="2">Uncharacterized protein</fullName>
    </submittedName>
</protein>
<organism evidence="2 3">
    <name type="scientific">Verticillium longisporum</name>
    <name type="common">Verticillium dahliae var. longisporum</name>
    <dbReference type="NCBI Taxonomy" id="100787"/>
    <lineage>
        <taxon>Eukaryota</taxon>
        <taxon>Fungi</taxon>
        <taxon>Dikarya</taxon>
        <taxon>Ascomycota</taxon>
        <taxon>Pezizomycotina</taxon>
        <taxon>Sordariomycetes</taxon>
        <taxon>Hypocreomycetidae</taxon>
        <taxon>Glomerellales</taxon>
        <taxon>Plectosphaerellaceae</taxon>
        <taxon>Verticillium</taxon>
    </lineage>
</organism>